<dbReference type="Pfam" id="PF02566">
    <property type="entry name" value="OsmC"/>
    <property type="match status" value="1"/>
</dbReference>
<dbReference type="EMBL" id="JAPMLT010000001">
    <property type="protein sequence ID" value="MCX7568891.1"/>
    <property type="molecule type" value="Genomic_DNA"/>
</dbReference>
<keyword evidence="3" id="KW-1185">Reference proteome</keyword>
<dbReference type="PANTHER" id="PTHR34352:SF1">
    <property type="entry name" value="PROTEIN YHFA"/>
    <property type="match status" value="1"/>
</dbReference>
<dbReference type="InterPro" id="IPR015946">
    <property type="entry name" value="KH_dom-like_a/b"/>
</dbReference>
<dbReference type="Gene3D" id="3.30.300.20">
    <property type="match status" value="1"/>
</dbReference>
<protein>
    <submittedName>
        <fullName evidence="2">OsmC family protein</fullName>
    </submittedName>
</protein>
<sequence length="146" mass="16062">MKVEIDWQGKRKFEATGGSGHPVTMDAKPEAGGEDTGARPMELLLMGLGGCTGIDIVMILEKGRMTVDEFRMELDADRSEEMPQRFTGISMHYILKGPDLTPDKVERAILLSKEKYCSASASLNAEIRMSYELNGVQYQVGGSLTE</sequence>
<dbReference type="Proteomes" id="UP001208017">
    <property type="component" value="Unassembled WGS sequence"/>
</dbReference>
<dbReference type="InterPro" id="IPR003718">
    <property type="entry name" value="OsmC/Ohr_fam"/>
</dbReference>
<dbReference type="SUPFAM" id="SSF82784">
    <property type="entry name" value="OsmC-like"/>
    <property type="match status" value="1"/>
</dbReference>
<proteinExistence type="predicted"/>
<evidence type="ECO:0000256" key="1">
    <source>
        <dbReference type="SAM" id="MobiDB-lite"/>
    </source>
</evidence>
<feature type="compositionally biased region" description="Basic and acidic residues" evidence="1">
    <location>
        <begin position="1"/>
        <end position="14"/>
    </location>
</feature>
<feature type="region of interest" description="Disordered" evidence="1">
    <location>
        <begin position="1"/>
        <end position="35"/>
    </location>
</feature>
<name>A0ABT3WWA5_9BACL</name>
<organism evidence="2 3">
    <name type="scientific">Tumebacillus lacus</name>
    <dbReference type="NCBI Taxonomy" id="2995335"/>
    <lineage>
        <taxon>Bacteria</taxon>
        <taxon>Bacillati</taxon>
        <taxon>Bacillota</taxon>
        <taxon>Bacilli</taxon>
        <taxon>Bacillales</taxon>
        <taxon>Alicyclobacillaceae</taxon>
        <taxon>Tumebacillus</taxon>
    </lineage>
</organism>
<dbReference type="Gene3D" id="2.20.25.10">
    <property type="match status" value="1"/>
</dbReference>
<reference evidence="2 3" key="1">
    <citation type="submission" date="2022-11" db="EMBL/GenBank/DDBJ databases">
        <title>Study of microbial diversity in lake waters.</title>
        <authorList>
            <person name="Zhang J."/>
        </authorList>
    </citation>
    <scope>NUCLEOTIDE SEQUENCE [LARGE SCALE GENOMIC DNA]</scope>
    <source>
        <strain evidence="2 3">DT12</strain>
    </source>
</reference>
<dbReference type="InterPro" id="IPR036102">
    <property type="entry name" value="OsmC/Ohrsf"/>
</dbReference>
<comment type="caution">
    <text evidence="2">The sequence shown here is derived from an EMBL/GenBank/DDBJ whole genome shotgun (WGS) entry which is preliminary data.</text>
</comment>
<accession>A0ABT3WWA5</accession>
<dbReference type="PANTHER" id="PTHR34352">
    <property type="entry name" value="PROTEIN YHFA"/>
    <property type="match status" value="1"/>
</dbReference>
<dbReference type="RefSeq" id="WP_267150126.1">
    <property type="nucleotide sequence ID" value="NZ_JAPMLT010000001.1"/>
</dbReference>
<evidence type="ECO:0000313" key="2">
    <source>
        <dbReference type="EMBL" id="MCX7568891.1"/>
    </source>
</evidence>
<evidence type="ECO:0000313" key="3">
    <source>
        <dbReference type="Proteomes" id="UP001208017"/>
    </source>
</evidence>
<gene>
    <name evidence="2" type="ORF">OS242_02810</name>
</gene>